<evidence type="ECO:0000313" key="2">
    <source>
        <dbReference type="EMBL" id="SET75289.1"/>
    </source>
</evidence>
<dbReference type="AlphaFoldDB" id="A0A1I0GVN4"/>
<sequence>MNAVAAAGIVYALFERVQGYIGDRSLYWDSVLDWTGVMLGSVAAMMIWQHNSGMFATAIVSLAIVSIAGGLARS</sequence>
<evidence type="ECO:0000256" key="1">
    <source>
        <dbReference type="SAM" id="Phobius"/>
    </source>
</evidence>
<keyword evidence="1" id="KW-0812">Transmembrane</keyword>
<reference evidence="2 3" key="1">
    <citation type="submission" date="2016-10" db="EMBL/GenBank/DDBJ databases">
        <authorList>
            <person name="de Groot N.N."/>
        </authorList>
    </citation>
    <scope>NUCLEOTIDE SEQUENCE [LARGE SCALE GENOMIC DNA]</scope>
    <source>
        <strain evidence="2 3">DSM 17862</strain>
    </source>
</reference>
<protein>
    <submittedName>
        <fullName evidence="2">Uncharacterized protein</fullName>
    </submittedName>
</protein>
<keyword evidence="1" id="KW-0472">Membrane</keyword>
<accession>A0A1I0GVN4</accession>
<dbReference type="STRING" id="364199.SAMN04489858_109107"/>
<proteinExistence type="predicted"/>
<gene>
    <name evidence="2" type="ORF">SAMN04489858_109107</name>
</gene>
<organism evidence="2 3">
    <name type="scientific">Paracoccus homiensis</name>
    <dbReference type="NCBI Taxonomy" id="364199"/>
    <lineage>
        <taxon>Bacteria</taxon>
        <taxon>Pseudomonadati</taxon>
        <taxon>Pseudomonadota</taxon>
        <taxon>Alphaproteobacteria</taxon>
        <taxon>Rhodobacterales</taxon>
        <taxon>Paracoccaceae</taxon>
        <taxon>Paracoccus</taxon>
    </lineage>
</organism>
<keyword evidence="1" id="KW-1133">Transmembrane helix</keyword>
<feature type="transmembrane region" description="Helical" evidence="1">
    <location>
        <begin position="54"/>
        <end position="72"/>
    </location>
</feature>
<dbReference type="Proteomes" id="UP000199180">
    <property type="component" value="Unassembled WGS sequence"/>
</dbReference>
<dbReference type="EMBL" id="FOHO01000009">
    <property type="protein sequence ID" value="SET75289.1"/>
    <property type="molecule type" value="Genomic_DNA"/>
</dbReference>
<keyword evidence="3" id="KW-1185">Reference proteome</keyword>
<name>A0A1I0GVN4_9RHOB</name>
<evidence type="ECO:0000313" key="3">
    <source>
        <dbReference type="Proteomes" id="UP000199180"/>
    </source>
</evidence>